<evidence type="ECO:0000313" key="2">
    <source>
        <dbReference type="EMBL" id="CCJ56754.1"/>
    </source>
</evidence>
<evidence type="ECO:0000313" key="3">
    <source>
        <dbReference type="Proteomes" id="UP000007564"/>
    </source>
</evidence>
<dbReference type="EMBL" id="HE965806">
    <property type="protein sequence ID" value="CCJ56745.1"/>
    <property type="molecule type" value="Genomic_DNA"/>
</dbReference>
<gene>
    <name evidence="1" type="ORF">BN112_4831</name>
    <name evidence="2" type="ORF">BN112_4840</name>
</gene>
<dbReference type="KEGG" id="bbh:BN112_4840"/>
<accession>A0A0H3P700</accession>
<evidence type="ECO:0000313" key="1">
    <source>
        <dbReference type="EMBL" id="CCJ56745.1"/>
    </source>
</evidence>
<name>A0A0H3P700_BORBO</name>
<reference evidence="1 3" key="1">
    <citation type="journal article" date="2012" name="BMC Genomics">
        <title>Comparative genomics of the classical Bordetella subspecies: the evolution and exchange of virulence-associated diversity amongst closely related pathogens.</title>
        <authorList>
            <person name="Park J."/>
            <person name="Zhang Y."/>
            <person name="Buboltz A.M."/>
            <person name="Zhang X."/>
            <person name="Schuster S.C."/>
            <person name="Ahuja U."/>
            <person name="Liu M."/>
            <person name="Miller J.F."/>
            <person name="Sebaihia M."/>
            <person name="Bentley S.D."/>
            <person name="Parkhill J."/>
            <person name="Harvill E.T."/>
        </authorList>
    </citation>
    <scope>NUCLEOTIDE SEQUENCE [LARGE SCALE GENOMIC DNA]</scope>
    <source>
        <strain evidence="1 3">253</strain>
    </source>
</reference>
<dbReference type="OrthoDB" id="166981at2"/>
<dbReference type="Proteomes" id="UP000007564">
    <property type="component" value="Chromosome"/>
</dbReference>
<dbReference type="RefSeq" id="WP_015065189.1">
    <property type="nucleotide sequence ID" value="NC_019382.1"/>
</dbReference>
<proteinExistence type="predicted"/>
<dbReference type="EMBL" id="HE965806">
    <property type="protein sequence ID" value="CCJ56754.1"/>
    <property type="molecule type" value="Genomic_DNA"/>
</dbReference>
<dbReference type="HOGENOM" id="CLU_097828_0_0_4"/>
<dbReference type="AlphaFoldDB" id="A0A0H3P700"/>
<sequence length="191" mass="21102">MSDTKATLKFEVTLADLRRDGACFEGYNKVVRAVQGREFSDDDSARESYIKFSHAEPVALTAIIASNGLDDALWALRCLLGVDRDARLFAVWCARQVEHLMTDQRSKDALDVAERFANGEATEEERDAAWDAAWDAVWDAVWDAAWDAARAAAKAAAWDAARPAALGAARDAQKEMFIAMCEGRAPWQQTT</sequence>
<organism evidence="1 3">
    <name type="scientific">Bordetella bronchiseptica 253</name>
    <dbReference type="NCBI Taxonomy" id="568707"/>
    <lineage>
        <taxon>Bacteria</taxon>
        <taxon>Pseudomonadati</taxon>
        <taxon>Pseudomonadota</taxon>
        <taxon>Betaproteobacteria</taxon>
        <taxon>Burkholderiales</taxon>
        <taxon>Alcaligenaceae</taxon>
        <taxon>Bordetella</taxon>
    </lineage>
</organism>
<reference evidence="1" key="2">
    <citation type="submission" date="2012-07" db="EMBL/GenBank/DDBJ databases">
        <authorList>
            <person name="Aslett M."/>
        </authorList>
    </citation>
    <scope>NUCLEOTIDE SEQUENCE</scope>
    <source>
        <strain evidence="1">253</strain>
    </source>
</reference>
<dbReference type="KEGG" id="bbh:BN112_4831"/>
<protein>
    <submittedName>
        <fullName evidence="1">Uncharacterized protein</fullName>
    </submittedName>
</protein>